<dbReference type="Proteomes" id="UP000002620">
    <property type="component" value="Chromosome"/>
</dbReference>
<dbReference type="OrthoDB" id="5298378at2"/>
<dbReference type="KEGG" id="adg:Adeg_1134"/>
<dbReference type="Gene3D" id="2.40.100.20">
    <property type="match status" value="1"/>
</dbReference>
<dbReference type="PIRSF" id="PIRSF006456">
    <property type="entry name" value="UCP006456"/>
    <property type="match status" value="1"/>
</dbReference>
<dbReference type="Pfam" id="PF04126">
    <property type="entry name" value="Cyclophil_like"/>
    <property type="match status" value="1"/>
</dbReference>
<dbReference type="HOGENOM" id="CLU_144084_1_0_9"/>
<name>C9RDC5_AMMDK</name>
<dbReference type="SUPFAM" id="SSF50891">
    <property type="entry name" value="Cyclophilin-like"/>
    <property type="match status" value="1"/>
</dbReference>
<gene>
    <name evidence="2" type="ordered locus">Adeg_1134</name>
</gene>
<dbReference type="EMBL" id="CP001785">
    <property type="protein sequence ID" value="ACX52252.1"/>
    <property type="molecule type" value="Genomic_DNA"/>
</dbReference>
<dbReference type="AlphaFoldDB" id="C9RDC5"/>
<reference evidence="2 3" key="1">
    <citation type="submission" date="2009-10" db="EMBL/GenBank/DDBJ databases">
        <title>Complete sequence of chromosome of Ammonifex degensii KC4.</title>
        <authorList>
            <consortium name="US DOE Joint Genome Institute"/>
            <person name="Kerfeld C."/>
            <person name="Goodner B."/>
            <person name="Huber H."/>
            <person name="Stetter K."/>
            <person name="Lucas S."/>
            <person name="Copeland A."/>
            <person name="Lapidus A."/>
            <person name="Glavina del Rio T."/>
            <person name="Dalin E."/>
            <person name="Tice H."/>
            <person name="Bruce D."/>
            <person name="Goodwin L."/>
            <person name="Pitluck S."/>
            <person name="Saunders E."/>
            <person name="Brettin T."/>
            <person name="Detter J.C."/>
            <person name="Han C."/>
            <person name="Larimer F."/>
            <person name="Land M."/>
            <person name="Hauser L."/>
            <person name="Kyrpides N."/>
            <person name="Ovchinnikova G."/>
            <person name="Richardson P."/>
        </authorList>
    </citation>
    <scope>NUCLEOTIDE SEQUENCE [LARGE SCALE GENOMIC DNA]</scope>
    <source>
        <strain evidence="3">DSM 10501 / KC4</strain>
    </source>
</reference>
<sequence>MQMWLEIGTLKLKIALNNTLTARKVWEALPIESKVNTWGDEIYFDIPVELEQERPQETVEIGDVAYWPPGRALCVFFGPTPISGPGEIRPYSPVTVIGKVVEGKLGALKSIRDGEKVRLTRVED</sequence>
<proteinExistence type="predicted"/>
<keyword evidence="3" id="KW-1185">Reference proteome</keyword>
<evidence type="ECO:0000313" key="2">
    <source>
        <dbReference type="EMBL" id="ACX52252.1"/>
    </source>
</evidence>
<dbReference type="eggNOG" id="COG2164">
    <property type="taxonomic scope" value="Bacteria"/>
</dbReference>
<evidence type="ECO:0000259" key="1">
    <source>
        <dbReference type="Pfam" id="PF04126"/>
    </source>
</evidence>
<dbReference type="InterPro" id="IPR007256">
    <property type="entry name" value="TM1367-like"/>
</dbReference>
<protein>
    <recommendedName>
        <fullName evidence="1">Cyclophilin TM1367-like domain-containing protein</fullName>
    </recommendedName>
</protein>
<dbReference type="InterPro" id="IPR025658">
    <property type="entry name" value="Cyclophilin_TM1367"/>
</dbReference>
<evidence type="ECO:0000313" key="3">
    <source>
        <dbReference type="Proteomes" id="UP000002620"/>
    </source>
</evidence>
<organism evidence="2 3">
    <name type="scientific">Ammonifex degensii (strain DSM 10501 / KC4)</name>
    <dbReference type="NCBI Taxonomy" id="429009"/>
    <lineage>
        <taxon>Bacteria</taxon>
        <taxon>Bacillati</taxon>
        <taxon>Bacillota</taxon>
        <taxon>Clostridia</taxon>
        <taxon>Thermoanaerobacterales</taxon>
        <taxon>Thermoanaerobacteraceae</taxon>
        <taxon>Ammonifex</taxon>
    </lineage>
</organism>
<dbReference type="RefSeq" id="WP_015739129.1">
    <property type="nucleotide sequence ID" value="NC_013385.1"/>
</dbReference>
<feature type="domain" description="Cyclophilin TM1367-like" evidence="1">
    <location>
        <begin position="1"/>
        <end position="119"/>
    </location>
</feature>
<accession>C9RDC5</accession>
<dbReference type="STRING" id="429009.Adeg_1134"/>
<dbReference type="InterPro" id="IPR029000">
    <property type="entry name" value="Cyclophilin-like_dom_sf"/>
</dbReference>